<evidence type="ECO:0000313" key="3">
    <source>
        <dbReference type="Proteomes" id="UP000472270"/>
    </source>
</evidence>
<sequence>MASVFELLLNSLKDLGKDELKAFQWHLKKNHKEISHSEMEEADRFKTVDIMVDVFGEEEAVKNTVEILRKMNKNNQAKNLEKNLKQGNRLKLNYSVYR</sequence>
<feature type="domain" description="Pyrin" evidence="1">
    <location>
        <begin position="1"/>
        <end position="86"/>
    </location>
</feature>
<evidence type="ECO:0000259" key="1">
    <source>
        <dbReference type="PROSITE" id="PS50824"/>
    </source>
</evidence>
<protein>
    <recommendedName>
        <fullName evidence="1">Pyrin domain-containing protein</fullName>
    </recommendedName>
</protein>
<dbReference type="AlphaFoldDB" id="A0A673KB77"/>
<reference evidence="2" key="1">
    <citation type="submission" date="2025-08" db="UniProtKB">
        <authorList>
            <consortium name="Ensembl"/>
        </authorList>
    </citation>
    <scope>IDENTIFICATION</scope>
</reference>
<dbReference type="SUPFAM" id="SSF47986">
    <property type="entry name" value="DEATH domain"/>
    <property type="match status" value="1"/>
</dbReference>
<dbReference type="Gene3D" id="1.10.533.10">
    <property type="entry name" value="Death Domain, Fas"/>
    <property type="match status" value="1"/>
</dbReference>
<keyword evidence="3" id="KW-1185">Reference proteome</keyword>
<dbReference type="Pfam" id="PF02758">
    <property type="entry name" value="PYRIN"/>
    <property type="match status" value="1"/>
</dbReference>
<dbReference type="PROSITE" id="PS50824">
    <property type="entry name" value="DAPIN"/>
    <property type="match status" value="1"/>
</dbReference>
<name>A0A673KB77_9TELE</name>
<organism evidence="2 3">
    <name type="scientific">Sinocyclocheilus rhinocerous</name>
    <dbReference type="NCBI Taxonomy" id="307959"/>
    <lineage>
        <taxon>Eukaryota</taxon>
        <taxon>Metazoa</taxon>
        <taxon>Chordata</taxon>
        <taxon>Craniata</taxon>
        <taxon>Vertebrata</taxon>
        <taxon>Euteleostomi</taxon>
        <taxon>Actinopterygii</taxon>
        <taxon>Neopterygii</taxon>
        <taxon>Teleostei</taxon>
        <taxon>Ostariophysi</taxon>
        <taxon>Cypriniformes</taxon>
        <taxon>Cyprinidae</taxon>
        <taxon>Cyprininae</taxon>
        <taxon>Sinocyclocheilus</taxon>
    </lineage>
</organism>
<dbReference type="InterPro" id="IPR004020">
    <property type="entry name" value="DAPIN"/>
</dbReference>
<dbReference type="CDD" id="cd08321">
    <property type="entry name" value="Pyrin_ASC-like"/>
    <property type="match status" value="1"/>
</dbReference>
<dbReference type="InterPro" id="IPR011029">
    <property type="entry name" value="DEATH-like_dom_sf"/>
</dbReference>
<reference evidence="2" key="2">
    <citation type="submission" date="2025-09" db="UniProtKB">
        <authorList>
            <consortium name="Ensembl"/>
        </authorList>
    </citation>
    <scope>IDENTIFICATION</scope>
</reference>
<evidence type="ECO:0000313" key="2">
    <source>
        <dbReference type="Ensembl" id="ENSSRHP00000061644.1"/>
    </source>
</evidence>
<dbReference type="Ensembl" id="ENSSRHT00000063351.1">
    <property type="protein sequence ID" value="ENSSRHP00000061644.1"/>
    <property type="gene ID" value="ENSSRHG00000030774.1"/>
</dbReference>
<dbReference type="Proteomes" id="UP000472270">
    <property type="component" value="Unassembled WGS sequence"/>
</dbReference>
<proteinExistence type="predicted"/>
<dbReference type="SMART" id="SM01289">
    <property type="entry name" value="PYRIN"/>
    <property type="match status" value="1"/>
</dbReference>
<accession>A0A673KB77</accession>